<reference evidence="2 3" key="1">
    <citation type="journal article" date="2016" name="G3 (Bethesda)">
        <title>First Draft Assembly and Annotation of the Genome of a California Endemic Oak Quercus lobata Nee (Fagaceae).</title>
        <authorList>
            <person name="Sork V.L."/>
            <person name="Fitz-Gibbon S.T."/>
            <person name="Puiu D."/>
            <person name="Crepeau M."/>
            <person name="Gugger P.F."/>
            <person name="Sherman R."/>
            <person name="Stevens K."/>
            <person name="Langley C.H."/>
            <person name="Pellegrini M."/>
            <person name="Salzberg S.L."/>
        </authorList>
    </citation>
    <scope>NUCLEOTIDE SEQUENCE [LARGE SCALE GENOMIC DNA]</scope>
    <source>
        <strain evidence="2 3">cv. SW786</strain>
    </source>
</reference>
<sequence>MEHVISMEFHLRKVERKEAGESSRENDQPVVVDGDTHTLTITLQERGTTSTSSKEEKFNKLKEAQAKVQLGTTPKISQGGRWESLPSIKTVIKSVQVELVLVETEKAATLEGISS</sequence>
<dbReference type="InParanoid" id="A0A7N2R7F9"/>
<proteinExistence type="predicted"/>
<evidence type="ECO:0000313" key="3">
    <source>
        <dbReference type="Proteomes" id="UP000594261"/>
    </source>
</evidence>
<organism evidence="2 3">
    <name type="scientific">Quercus lobata</name>
    <name type="common">Valley oak</name>
    <dbReference type="NCBI Taxonomy" id="97700"/>
    <lineage>
        <taxon>Eukaryota</taxon>
        <taxon>Viridiplantae</taxon>
        <taxon>Streptophyta</taxon>
        <taxon>Embryophyta</taxon>
        <taxon>Tracheophyta</taxon>
        <taxon>Spermatophyta</taxon>
        <taxon>Magnoliopsida</taxon>
        <taxon>eudicotyledons</taxon>
        <taxon>Gunneridae</taxon>
        <taxon>Pentapetalae</taxon>
        <taxon>rosids</taxon>
        <taxon>fabids</taxon>
        <taxon>Fagales</taxon>
        <taxon>Fagaceae</taxon>
        <taxon>Quercus</taxon>
    </lineage>
</organism>
<evidence type="ECO:0000256" key="1">
    <source>
        <dbReference type="SAM" id="MobiDB-lite"/>
    </source>
</evidence>
<accession>A0A7N2R7F9</accession>
<dbReference type="EMBL" id="LRBV02000007">
    <property type="status" value="NOT_ANNOTATED_CDS"/>
    <property type="molecule type" value="Genomic_DNA"/>
</dbReference>
<dbReference type="AlphaFoldDB" id="A0A7N2R7F9"/>
<evidence type="ECO:0000313" key="2">
    <source>
        <dbReference type="EnsemblPlants" id="QL07p012160:mrna"/>
    </source>
</evidence>
<reference evidence="2" key="2">
    <citation type="submission" date="2021-01" db="UniProtKB">
        <authorList>
            <consortium name="EnsemblPlants"/>
        </authorList>
    </citation>
    <scope>IDENTIFICATION</scope>
</reference>
<dbReference type="Gramene" id="QL07p012160:mrna">
    <property type="protein sequence ID" value="QL07p012160:mrna"/>
    <property type="gene ID" value="QL07p012160"/>
</dbReference>
<feature type="compositionally biased region" description="Basic and acidic residues" evidence="1">
    <location>
        <begin position="1"/>
        <end position="27"/>
    </location>
</feature>
<keyword evidence="3" id="KW-1185">Reference proteome</keyword>
<feature type="region of interest" description="Disordered" evidence="1">
    <location>
        <begin position="1"/>
        <end position="33"/>
    </location>
</feature>
<name>A0A7N2R7F9_QUELO</name>
<protein>
    <submittedName>
        <fullName evidence="2">Uncharacterized protein</fullName>
    </submittedName>
</protein>
<dbReference type="Proteomes" id="UP000594261">
    <property type="component" value="Chromosome 7"/>
</dbReference>
<dbReference type="EnsemblPlants" id="QL07p012160:mrna">
    <property type="protein sequence ID" value="QL07p012160:mrna"/>
    <property type="gene ID" value="QL07p012160"/>
</dbReference>